<proteinExistence type="predicted"/>
<reference evidence="1 2" key="1">
    <citation type="submission" date="2024-03" db="EMBL/GenBank/DDBJ databases">
        <title>Chitinophaga caseinilytica sp. nov., a casein hydrolysing bacterium isolated from forest soil.</title>
        <authorList>
            <person name="Lee D.S."/>
            <person name="Han D.M."/>
            <person name="Baek J.H."/>
            <person name="Choi D.G."/>
            <person name="Jeon J.H."/>
            <person name="Jeon C.O."/>
        </authorList>
    </citation>
    <scope>NUCLEOTIDE SEQUENCE [LARGE SCALE GENOMIC DNA]</scope>
    <source>
        <strain evidence="1 2">KACC 19118</strain>
    </source>
</reference>
<sequence length="532" mass="58211">MKKSIYYILIAMAAVAVSCVKDKSTFNLTKVSPIVIDTTGLPASYIVFQFDTLRVAPGIQLEGKDPAGLRYQWTMNAFGGYERVVGNEQQLNARITENPVTTAYALILRVTDTATNLKAFFSWNINVVSPFGEGLIVADTKDGVNSDVSLVMAYNFTSAFLTDSATARTFLHAYSKANGDQPVPGLVKQLNYMRYNTMKDITLLTDQSFIRMNPNSYQATVKDNALFLLPPATIKPDGIQTAIVRNQHQYLINNGKGYGRYGNNEQFGYSFLAPDAAGYVTQQICGLQSPASNLQTGGILYDEKNNRFLMLPKMTSMSNPLVAFRPVDYSDPAPAFDPGTMGNKTCVAMMEGYDQRIVAIMKDRGSDRYYACQVKLTEPMTGKMGVAMNDLGNNPEIAAAKFFTCSTAEQVLFYATESKVYATTTEIGSPATTNLRYTVPAGHKITGMKMYAGGGRMYLPNPNAPGDWQQKQTAMSDNRLLVLSTYNEATKEGRIVTIPLELLGVGGLVADPAYIKTYGGFGRITAFSPQAL</sequence>
<dbReference type="Pfam" id="PF16407">
    <property type="entry name" value="PKD_2"/>
    <property type="match status" value="1"/>
</dbReference>
<keyword evidence="2" id="KW-1185">Reference proteome</keyword>
<protein>
    <submittedName>
        <fullName evidence="1">PKD-like family lipoprotein</fullName>
    </submittedName>
</protein>
<accession>A0ABZ2ZFB3</accession>
<dbReference type="InterPro" id="IPR032183">
    <property type="entry name" value="PKD-like"/>
</dbReference>
<dbReference type="EMBL" id="CP150096">
    <property type="protein sequence ID" value="WZN49144.1"/>
    <property type="molecule type" value="Genomic_DNA"/>
</dbReference>
<evidence type="ECO:0000313" key="2">
    <source>
        <dbReference type="Proteomes" id="UP001449657"/>
    </source>
</evidence>
<organism evidence="1 2">
    <name type="scientific">Chitinophaga caseinilytica</name>
    <dbReference type="NCBI Taxonomy" id="2267521"/>
    <lineage>
        <taxon>Bacteria</taxon>
        <taxon>Pseudomonadati</taxon>
        <taxon>Bacteroidota</taxon>
        <taxon>Chitinophagia</taxon>
        <taxon>Chitinophagales</taxon>
        <taxon>Chitinophagaceae</taxon>
        <taxon>Chitinophaga</taxon>
    </lineage>
</organism>
<evidence type="ECO:0000313" key="1">
    <source>
        <dbReference type="EMBL" id="WZN49144.1"/>
    </source>
</evidence>
<gene>
    <name evidence="1" type="ORF">WJU22_13295</name>
</gene>
<dbReference type="RefSeq" id="WP_341843719.1">
    <property type="nucleotide sequence ID" value="NZ_CP149792.1"/>
</dbReference>
<dbReference type="PROSITE" id="PS51257">
    <property type="entry name" value="PROKAR_LIPOPROTEIN"/>
    <property type="match status" value="1"/>
</dbReference>
<name>A0ABZ2ZFB3_9BACT</name>
<dbReference type="Proteomes" id="UP001449657">
    <property type="component" value="Chromosome"/>
</dbReference>